<dbReference type="Proteomes" id="UP000325218">
    <property type="component" value="Unassembled WGS sequence"/>
</dbReference>
<dbReference type="EMBL" id="VSDO01000006">
    <property type="protein sequence ID" value="TYA10095.1"/>
    <property type="molecule type" value="Genomic_DNA"/>
</dbReference>
<evidence type="ECO:0000256" key="2">
    <source>
        <dbReference type="PROSITE-ProRule" id="PRU00335"/>
    </source>
</evidence>
<proteinExistence type="predicted"/>
<evidence type="ECO:0000259" key="3">
    <source>
        <dbReference type="PROSITE" id="PS50977"/>
    </source>
</evidence>
<dbReference type="InterPro" id="IPR001647">
    <property type="entry name" value="HTH_TetR"/>
</dbReference>
<dbReference type="Gene3D" id="1.10.10.60">
    <property type="entry name" value="Homeodomain-like"/>
    <property type="match status" value="1"/>
</dbReference>
<gene>
    <name evidence="4" type="ORF">FRY98_26225</name>
</gene>
<dbReference type="PANTHER" id="PTHR43479">
    <property type="entry name" value="ACREF/ENVCD OPERON REPRESSOR-RELATED"/>
    <property type="match status" value="1"/>
</dbReference>
<dbReference type="Pfam" id="PF00440">
    <property type="entry name" value="TetR_N"/>
    <property type="match status" value="1"/>
</dbReference>
<evidence type="ECO:0000256" key="1">
    <source>
        <dbReference type="ARBA" id="ARBA00023125"/>
    </source>
</evidence>
<dbReference type="OrthoDB" id="9814200at2"/>
<feature type="domain" description="HTH tetR-type" evidence="3">
    <location>
        <begin position="23"/>
        <end position="83"/>
    </location>
</feature>
<keyword evidence="1 2" id="KW-0238">DNA-binding</keyword>
<evidence type="ECO:0000313" key="4">
    <source>
        <dbReference type="EMBL" id="TYA10095.1"/>
    </source>
</evidence>
<dbReference type="PROSITE" id="PS50977">
    <property type="entry name" value="HTH_TETR_2"/>
    <property type="match status" value="1"/>
</dbReference>
<organism evidence="4 5">
    <name type="scientific">Paenibacillus faecis</name>
    <dbReference type="NCBI Taxonomy" id="862114"/>
    <lineage>
        <taxon>Bacteria</taxon>
        <taxon>Bacillati</taxon>
        <taxon>Bacillota</taxon>
        <taxon>Bacilli</taxon>
        <taxon>Bacillales</taxon>
        <taxon>Paenibacillaceae</taxon>
        <taxon>Paenibacillus</taxon>
    </lineage>
</organism>
<evidence type="ECO:0000313" key="5">
    <source>
        <dbReference type="Proteomes" id="UP000325218"/>
    </source>
</evidence>
<comment type="caution">
    <text evidence="4">The sequence shown here is derived from an EMBL/GenBank/DDBJ whole genome shotgun (WGS) entry which is preliminary data.</text>
</comment>
<keyword evidence="5" id="KW-1185">Reference proteome</keyword>
<dbReference type="GO" id="GO:0003677">
    <property type="term" value="F:DNA binding"/>
    <property type="evidence" value="ECO:0007669"/>
    <property type="project" value="UniProtKB-UniRule"/>
</dbReference>
<protein>
    <submittedName>
        <fullName evidence="4">TetR/AcrR family transcriptional regulator</fullName>
    </submittedName>
</protein>
<accession>A0A5D0CL48</accession>
<dbReference type="SUPFAM" id="SSF46689">
    <property type="entry name" value="Homeodomain-like"/>
    <property type="match status" value="1"/>
</dbReference>
<reference evidence="4 5" key="1">
    <citation type="submission" date="2019-08" db="EMBL/GenBank/DDBJ databases">
        <title>Genome sequencing of Paenibacillus faecis DSM 23593(T).</title>
        <authorList>
            <person name="Kook J.-K."/>
            <person name="Park S.-N."/>
            <person name="Lim Y.K."/>
        </authorList>
    </citation>
    <scope>NUCLEOTIDE SEQUENCE [LARGE SCALE GENOMIC DNA]</scope>
    <source>
        <strain evidence="4 5">DSM 23593</strain>
    </source>
</reference>
<dbReference type="InterPro" id="IPR050624">
    <property type="entry name" value="HTH-type_Tx_Regulator"/>
</dbReference>
<feature type="DNA-binding region" description="H-T-H motif" evidence="2">
    <location>
        <begin position="46"/>
        <end position="65"/>
    </location>
</feature>
<sequence length="214" mass="24981">MKIHRILDLNSLERGLRVIKKREITSSHIVQAAFELFAEHGIEKTSLGMISKKVGITKSSIYYHFATKEELIHRTFEYIFKGHYFAAYFDMDSVNKDNFVETLVRGGLNMLPSDDEDHRSKLRVLSEFTMLAERDDQFRAPLLKVQQDFLDGFIHLLSKGVEFGLIAPSNIEVSSKILALLIDNLSRCKMMKMEMEYRIIWEELIDRMICREIQ</sequence>
<dbReference type="AlphaFoldDB" id="A0A5D0CL48"/>
<dbReference type="Gene3D" id="1.10.357.10">
    <property type="entry name" value="Tetracycline Repressor, domain 2"/>
    <property type="match status" value="1"/>
</dbReference>
<dbReference type="PANTHER" id="PTHR43479:SF11">
    <property type="entry name" value="ACREF_ENVCD OPERON REPRESSOR-RELATED"/>
    <property type="match status" value="1"/>
</dbReference>
<name>A0A5D0CL48_9BACL</name>
<dbReference type="InterPro" id="IPR009057">
    <property type="entry name" value="Homeodomain-like_sf"/>
</dbReference>
<dbReference type="PRINTS" id="PR00455">
    <property type="entry name" value="HTHTETR"/>
</dbReference>